<keyword evidence="3" id="KW-1185">Reference proteome</keyword>
<comment type="caution">
    <text evidence="2">The sequence shown here is derived from an EMBL/GenBank/DDBJ whole genome shotgun (WGS) entry which is preliminary data.</text>
</comment>
<gene>
    <name evidence="2" type="ORF">CTKZ_19580</name>
</gene>
<accession>A0A401V0D4</accession>
<dbReference type="Proteomes" id="UP000288246">
    <property type="component" value="Unassembled WGS sequence"/>
</dbReference>
<evidence type="ECO:0000313" key="3">
    <source>
        <dbReference type="Proteomes" id="UP000288246"/>
    </source>
</evidence>
<dbReference type="InterPro" id="IPR011990">
    <property type="entry name" value="TPR-like_helical_dom_sf"/>
</dbReference>
<reference evidence="2 3" key="1">
    <citation type="submission" date="2018-11" db="EMBL/GenBank/DDBJ databases">
        <title>Draft genome sequence of Cellulomonas takizawaensis strain TKZ-21.</title>
        <authorList>
            <person name="Yamamura H."/>
            <person name="Hayashi T."/>
            <person name="Hamada M."/>
            <person name="Serisawa Y."/>
            <person name="Matsuyama K."/>
            <person name="Nakagawa Y."/>
            <person name="Otoguro M."/>
            <person name="Yanagida F."/>
            <person name="Hayakawa M."/>
        </authorList>
    </citation>
    <scope>NUCLEOTIDE SEQUENCE [LARGE SCALE GENOMIC DNA]</scope>
    <source>
        <strain evidence="2 3">TKZ-21</strain>
    </source>
</reference>
<protein>
    <recommendedName>
        <fullName evidence="4">Sel1 repeat family protein</fullName>
    </recommendedName>
</protein>
<feature type="transmembrane region" description="Helical" evidence="1">
    <location>
        <begin position="45"/>
        <end position="63"/>
    </location>
</feature>
<organism evidence="2 3">
    <name type="scientific">Cellulomonas algicola</name>
    <dbReference type="NCBI Taxonomy" id="2071633"/>
    <lineage>
        <taxon>Bacteria</taxon>
        <taxon>Bacillati</taxon>
        <taxon>Actinomycetota</taxon>
        <taxon>Actinomycetes</taxon>
        <taxon>Micrococcales</taxon>
        <taxon>Cellulomonadaceae</taxon>
        <taxon>Cellulomonas</taxon>
    </lineage>
</organism>
<keyword evidence="1" id="KW-0472">Membrane</keyword>
<keyword evidence="1" id="KW-1133">Transmembrane helix</keyword>
<proteinExistence type="predicted"/>
<sequence length="168" mass="18268">MPVLYLVLVVSAVVTLWRWAAPLLLVLSAVLSVLAFVGDRSGPGPLVWWLWGLGLVGLGLRALHRAGQYRSLDDLVAASDAGVPRAMRVRGLMLKIEGDLDGAEGLIRAAAEKGDREAMWELGRLVEDRDGLAASEPWFRMAAEHGHLAARQFFRRGHALNLDGSNPL</sequence>
<name>A0A401V0D4_9CELL</name>
<evidence type="ECO:0008006" key="4">
    <source>
        <dbReference type="Google" id="ProtNLM"/>
    </source>
</evidence>
<evidence type="ECO:0000313" key="2">
    <source>
        <dbReference type="EMBL" id="GCD20396.1"/>
    </source>
</evidence>
<evidence type="ECO:0000256" key="1">
    <source>
        <dbReference type="SAM" id="Phobius"/>
    </source>
</evidence>
<keyword evidence="1" id="KW-0812">Transmembrane</keyword>
<dbReference type="SUPFAM" id="SSF81901">
    <property type="entry name" value="HCP-like"/>
    <property type="match status" value="1"/>
</dbReference>
<dbReference type="EMBL" id="BHYL01000144">
    <property type="protein sequence ID" value="GCD20396.1"/>
    <property type="molecule type" value="Genomic_DNA"/>
</dbReference>
<dbReference type="AlphaFoldDB" id="A0A401V0D4"/>
<dbReference type="Gene3D" id="1.25.40.10">
    <property type="entry name" value="Tetratricopeptide repeat domain"/>
    <property type="match status" value="1"/>
</dbReference>